<accession>A0A2S9J6N6</accession>
<proteinExistence type="predicted"/>
<organism evidence="1 2">
    <name type="scientific">Sphingobacterium haloxyli</name>
    <dbReference type="NCBI Taxonomy" id="2100533"/>
    <lineage>
        <taxon>Bacteria</taxon>
        <taxon>Pseudomonadati</taxon>
        <taxon>Bacteroidota</taxon>
        <taxon>Sphingobacteriia</taxon>
        <taxon>Sphingobacteriales</taxon>
        <taxon>Sphingobacteriaceae</taxon>
        <taxon>Sphingobacterium</taxon>
    </lineage>
</organism>
<name>A0A2S9J6N6_9SPHI</name>
<dbReference type="Proteomes" id="UP000239711">
    <property type="component" value="Unassembled WGS sequence"/>
</dbReference>
<dbReference type="EMBL" id="PVBQ01000003">
    <property type="protein sequence ID" value="PRD48432.1"/>
    <property type="molecule type" value="Genomic_DNA"/>
</dbReference>
<keyword evidence="2" id="KW-1185">Reference proteome</keyword>
<sequence>MVSILFLGCTKEDGQDIEDDDFSAYYGGTPFKGTASGIRLQDDQDNYTWEGTGRVALIESSLDSVSLVFMADFGNEGEINLKMRGKTEGSAFRLETEDPSNFFRVIDGKITGSTENHLQKMFFEGSMEKEQVNMAVEVQFKEAEGAFPKGSRLRLRFNTSRNITDNDNGSGCQMRLVPIWSPNGMTMGMVPDC</sequence>
<dbReference type="AlphaFoldDB" id="A0A2S9J6N6"/>
<evidence type="ECO:0000313" key="2">
    <source>
        <dbReference type="Proteomes" id="UP000239711"/>
    </source>
</evidence>
<reference evidence="1 2" key="1">
    <citation type="submission" date="2018-02" db="EMBL/GenBank/DDBJ databases">
        <title>The draft genome of Sphingobacterium sp. 5JN-11.</title>
        <authorList>
            <person name="Liu L."/>
            <person name="Li L."/>
            <person name="Liang L."/>
            <person name="Zhang X."/>
            <person name="Wang T."/>
        </authorList>
    </citation>
    <scope>NUCLEOTIDE SEQUENCE [LARGE SCALE GENOMIC DNA]</scope>
    <source>
        <strain evidence="1 2">5JN-11</strain>
    </source>
</reference>
<evidence type="ECO:0000313" key="1">
    <source>
        <dbReference type="EMBL" id="PRD48432.1"/>
    </source>
</evidence>
<gene>
    <name evidence="1" type="ORF">C5745_04295</name>
</gene>
<comment type="caution">
    <text evidence="1">The sequence shown here is derived from an EMBL/GenBank/DDBJ whole genome shotgun (WGS) entry which is preliminary data.</text>
</comment>
<protein>
    <submittedName>
        <fullName evidence="1">Uncharacterized protein</fullName>
    </submittedName>
</protein>